<accession>A0A6M1U4B0</accession>
<evidence type="ECO:0000313" key="2">
    <source>
        <dbReference type="Proteomes" id="UP000474758"/>
    </source>
</evidence>
<name>A0A6M1U4B0_9RHOB</name>
<organism evidence="1 2">
    <name type="scientific">Paragemmobacter kunshanensis</name>
    <dbReference type="NCBI Taxonomy" id="2583234"/>
    <lineage>
        <taxon>Bacteria</taxon>
        <taxon>Pseudomonadati</taxon>
        <taxon>Pseudomonadota</taxon>
        <taxon>Alphaproteobacteria</taxon>
        <taxon>Rhodobacterales</taxon>
        <taxon>Paracoccaceae</taxon>
        <taxon>Paragemmobacter</taxon>
    </lineage>
</organism>
<proteinExistence type="predicted"/>
<dbReference type="EMBL" id="JAALFE010000107">
    <property type="protein sequence ID" value="NGQ93552.1"/>
    <property type="molecule type" value="Genomic_DNA"/>
</dbReference>
<sequence>MGSLDFDAEKSSFREFYNENFESLQAALSSFRTLIESLVQAKSDVAVSSVEGRIKDREECISKFTRKYRTALEASKTPYTIRDKITDLIGIRIVCLYEDEVERIKAAILEEFEVIEITDKISQVEGTEADIPQVACRLTSRSPDFARWASVLRPERCLSSRKRPKSGGSSLEPAAFW</sequence>
<comment type="caution">
    <text evidence="1">The sequence shown here is derived from an EMBL/GenBank/DDBJ whole genome shotgun (WGS) entry which is preliminary data.</text>
</comment>
<dbReference type="GO" id="GO:0015969">
    <property type="term" value="P:guanosine tetraphosphate metabolic process"/>
    <property type="evidence" value="ECO:0007669"/>
    <property type="project" value="InterPro"/>
</dbReference>
<dbReference type="AlphaFoldDB" id="A0A6M1U4B0"/>
<dbReference type="PANTHER" id="PTHR41773">
    <property type="entry name" value="GTP PYROPHOSPHATASE-RELATED"/>
    <property type="match status" value="1"/>
</dbReference>
<dbReference type="SUPFAM" id="SSF81301">
    <property type="entry name" value="Nucleotidyltransferase"/>
    <property type="match status" value="1"/>
</dbReference>
<dbReference type="InterPro" id="IPR007685">
    <property type="entry name" value="RelA_SpoT"/>
</dbReference>
<gene>
    <name evidence="1" type="ORF">G5V65_22020</name>
</gene>
<reference evidence="1 2" key="1">
    <citation type="submission" date="2020-02" db="EMBL/GenBank/DDBJ databases">
        <title>Rhodobacter translucens sp. nov., a novel bacterium isolated from activated sludge.</title>
        <authorList>
            <person name="Liu J."/>
        </authorList>
    </citation>
    <scope>NUCLEOTIDE SEQUENCE [LARGE SCALE GENOMIC DNA]</scope>
    <source>
        <strain evidence="1 2">HX-7-19</strain>
    </source>
</reference>
<keyword evidence="2" id="KW-1185">Reference proteome</keyword>
<dbReference type="CDD" id="cd05399">
    <property type="entry name" value="NT_Rel-Spo_like"/>
    <property type="match status" value="1"/>
</dbReference>
<protein>
    <submittedName>
        <fullName evidence="1">RelA/SpoT domain-containing protein</fullName>
    </submittedName>
</protein>
<dbReference type="PANTHER" id="PTHR41773:SF1">
    <property type="entry name" value="RELA_SPOT DOMAIN-CONTAINING PROTEIN"/>
    <property type="match status" value="1"/>
</dbReference>
<feature type="non-terminal residue" evidence="1">
    <location>
        <position position="177"/>
    </location>
</feature>
<dbReference type="Gene3D" id="3.30.460.10">
    <property type="entry name" value="Beta Polymerase, domain 2"/>
    <property type="match status" value="1"/>
</dbReference>
<dbReference type="Proteomes" id="UP000474758">
    <property type="component" value="Unassembled WGS sequence"/>
</dbReference>
<dbReference type="RefSeq" id="WP_165054776.1">
    <property type="nucleotide sequence ID" value="NZ_JAALFE010000107.1"/>
</dbReference>
<dbReference type="InterPro" id="IPR043519">
    <property type="entry name" value="NT_sf"/>
</dbReference>
<evidence type="ECO:0000313" key="1">
    <source>
        <dbReference type="EMBL" id="NGQ93552.1"/>
    </source>
</evidence>